<name>A0A9W9CX22_9PEZI</name>
<gene>
    <name evidence="16" type="primary">LAP1_2</name>
    <name evidence="16" type="ORF">N0V93_004294</name>
</gene>
<feature type="domain" description="Peptidase M28" evidence="15">
    <location>
        <begin position="193"/>
        <end position="333"/>
    </location>
</feature>
<evidence type="ECO:0000313" key="16">
    <source>
        <dbReference type="EMBL" id="KAJ4390696.1"/>
    </source>
</evidence>
<evidence type="ECO:0000256" key="7">
    <source>
        <dbReference type="ARBA" id="ARBA00022801"/>
    </source>
</evidence>
<keyword evidence="5 14" id="KW-0479">Metal-binding</keyword>
<protein>
    <recommendedName>
        <fullName evidence="14">Peptide hydrolase</fullName>
        <ecNumber evidence="14">3.4.-.-</ecNumber>
    </recommendedName>
</protein>
<evidence type="ECO:0000256" key="6">
    <source>
        <dbReference type="ARBA" id="ARBA00022729"/>
    </source>
</evidence>
<evidence type="ECO:0000313" key="17">
    <source>
        <dbReference type="Proteomes" id="UP001140453"/>
    </source>
</evidence>
<dbReference type="GO" id="GO:0008235">
    <property type="term" value="F:metalloexopeptidase activity"/>
    <property type="evidence" value="ECO:0007669"/>
    <property type="project" value="InterPro"/>
</dbReference>
<keyword evidence="11" id="KW-0325">Glycoprotein</keyword>
<keyword evidence="7 14" id="KW-0378">Hydrolase</keyword>
<dbReference type="Proteomes" id="UP001140453">
    <property type="component" value="Unassembled WGS sequence"/>
</dbReference>
<evidence type="ECO:0000256" key="2">
    <source>
        <dbReference type="ARBA" id="ARBA00011245"/>
    </source>
</evidence>
<dbReference type="GO" id="GO:0006508">
    <property type="term" value="P:proteolysis"/>
    <property type="evidence" value="ECO:0007669"/>
    <property type="project" value="UniProtKB-KW"/>
</dbReference>
<dbReference type="EC" id="3.4.-.-" evidence="14"/>
<keyword evidence="9" id="KW-0865">Zymogen</keyword>
<reference evidence="16" key="1">
    <citation type="submission" date="2022-10" db="EMBL/GenBank/DDBJ databases">
        <title>Tapping the CABI collections for fungal endophytes: first genome assemblies for Collariella, Neodidymelliopsis, Ascochyta clinopodiicola, Didymella pomorum, Didymosphaeria variabile, Neocosmospora piperis and Neocucurbitaria cava.</title>
        <authorList>
            <person name="Hill R."/>
        </authorList>
    </citation>
    <scope>NUCLEOTIDE SEQUENCE</scope>
    <source>
        <strain evidence="16">IMI 355082</strain>
    </source>
</reference>
<dbReference type="InterPro" id="IPR007484">
    <property type="entry name" value="Peptidase_M28"/>
</dbReference>
<dbReference type="OrthoDB" id="2214at2759"/>
<sequence length="345" mass="37503">MASNTLLALAILAGIAAAMIPPCLPQLGPEFCPSTAAAAAMSKWPAASVAYPKEMHQETVLRDLVFPRILKDRMYNETKGLTNQEKYYMTYPNRHCESRFGAKVKDWVGYDAFHSLEDAFSNSSHIVSYSSIPNGTPQQSLIIKFLPQGNWNRSNDIIVIGAHVDSINLRSVLDGVPLDEMIAPGADDNASGFVGAEEIGLVGSTAVFDSFRNESRLVKAVLNLDMVGYSGGHEPGSPVIGVHANHTNANLTSFTKNIIETYSNAKAADIACAYRCSDHASAWDNGFPSAGIGESAFQEGREMYPYIHTANDTIDHLDFDYMVEFAKVSAAFVAELAYTKFAELN</sequence>
<keyword evidence="6 14" id="KW-0732">Signal</keyword>
<feature type="signal peptide" evidence="14">
    <location>
        <begin position="1"/>
        <end position="18"/>
    </location>
</feature>
<organism evidence="16 17">
    <name type="scientific">Gnomoniopsis smithogilvyi</name>
    <dbReference type="NCBI Taxonomy" id="1191159"/>
    <lineage>
        <taxon>Eukaryota</taxon>
        <taxon>Fungi</taxon>
        <taxon>Dikarya</taxon>
        <taxon>Ascomycota</taxon>
        <taxon>Pezizomycotina</taxon>
        <taxon>Sordariomycetes</taxon>
        <taxon>Sordariomycetidae</taxon>
        <taxon>Diaporthales</taxon>
        <taxon>Gnomoniaceae</taxon>
        <taxon>Gnomoniopsis</taxon>
    </lineage>
</organism>
<evidence type="ECO:0000256" key="9">
    <source>
        <dbReference type="ARBA" id="ARBA00023145"/>
    </source>
</evidence>
<evidence type="ECO:0000256" key="13">
    <source>
        <dbReference type="ARBA" id="ARBA00043962"/>
    </source>
</evidence>
<keyword evidence="3 16" id="KW-0031">Aminopeptidase</keyword>
<keyword evidence="8 14" id="KW-0862">Zinc</keyword>
<feature type="chain" id="PRO_5041016541" description="Peptide hydrolase" evidence="14">
    <location>
        <begin position="19"/>
        <end position="345"/>
    </location>
</feature>
<dbReference type="InterPro" id="IPR045175">
    <property type="entry name" value="M28_fam"/>
</dbReference>
<evidence type="ECO:0000256" key="8">
    <source>
        <dbReference type="ARBA" id="ARBA00022833"/>
    </source>
</evidence>
<dbReference type="GO" id="GO:0004177">
    <property type="term" value="F:aminopeptidase activity"/>
    <property type="evidence" value="ECO:0007669"/>
    <property type="project" value="UniProtKB-KW"/>
</dbReference>
<evidence type="ECO:0000256" key="10">
    <source>
        <dbReference type="ARBA" id="ARBA00023157"/>
    </source>
</evidence>
<dbReference type="Gene3D" id="3.40.630.10">
    <property type="entry name" value="Zn peptidases"/>
    <property type="match status" value="2"/>
</dbReference>
<dbReference type="EMBL" id="JAPEVB010000003">
    <property type="protein sequence ID" value="KAJ4390696.1"/>
    <property type="molecule type" value="Genomic_DNA"/>
</dbReference>
<evidence type="ECO:0000256" key="3">
    <source>
        <dbReference type="ARBA" id="ARBA00022438"/>
    </source>
</evidence>
<keyword evidence="10" id="KW-1015">Disulfide bond</keyword>
<dbReference type="GO" id="GO:0046872">
    <property type="term" value="F:metal ion binding"/>
    <property type="evidence" value="ECO:0007669"/>
    <property type="project" value="UniProtKB-KW"/>
</dbReference>
<evidence type="ECO:0000256" key="4">
    <source>
        <dbReference type="ARBA" id="ARBA00022670"/>
    </source>
</evidence>
<evidence type="ECO:0000256" key="12">
    <source>
        <dbReference type="ARBA" id="ARBA00043843"/>
    </source>
</evidence>
<evidence type="ECO:0000256" key="11">
    <source>
        <dbReference type="ARBA" id="ARBA00023180"/>
    </source>
</evidence>
<dbReference type="Pfam" id="PF04389">
    <property type="entry name" value="Peptidase_M28"/>
    <property type="match status" value="1"/>
</dbReference>
<keyword evidence="17" id="KW-1185">Reference proteome</keyword>
<comment type="subunit">
    <text evidence="2">Monomer.</text>
</comment>
<evidence type="ECO:0000259" key="15">
    <source>
        <dbReference type="Pfam" id="PF04389"/>
    </source>
</evidence>
<dbReference type="PANTHER" id="PTHR12147:SF56">
    <property type="entry name" value="AMINOPEPTIDASE YDR415C-RELATED"/>
    <property type="match status" value="1"/>
</dbReference>
<evidence type="ECO:0000256" key="5">
    <source>
        <dbReference type="ARBA" id="ARBA00022723"/>
    </source>
</evidence>
<evidence type="ECO:0000256" key="14">
    <source>
        <dbReference type="RuleBase" id="RU361240"/>
    </source>
</evidence>
<accession>A0A9W9CX22</accession>
<proteinExistence type="inferred from homology"/>
<comment type="cofactor">
    <cofactor evidence="1">
        <name>Zn(2+)</name>
        <dbReference type="ChEBI" id="CHEBI:29105"/>
    </cofactor>
</comment>
<keyword evidence="4 14" id="KW-0645">Protease</keyword>
<comment type="caution">
    <text evidence="16">The sequence shown here is derived from an EMBL/GenBank/DDBJ whole genome shotgun (WGS) entry which is preliminary data.</text>
</comment>
<dbReference type="PANTHER" id="PTHR12147">
    <property type="entry name" value="METALLOPEPTIDASE M28 FAMILY MEMBER"/>
    <property type="match status" value="1"/>
</dbReference>
<comment type="similarity">
    <text evidence="13">Belongs to the peptidase M28 family. M28E subfamily.</text>
</comment>
<dbReference type="SUPFAM" id="SSF53187">
    <property type="entry name" value="Zn-dependent exopeptidases"/>
    <property type="match status" value="1"/>
</dbReference>
<comment type="function">
    <text evidence="12">Extracellular aminopeptidase that allows assimilation of proteinaceous substrates.</text>
</comment>
<dbReference type="AlphaFoldDB" id="A0A9W9CX22"/>
<evidence type="ECO:0000256" key="1">
    <source>
        <dbReference type="ARBA" id="ARBA00001947"/>
    </source>
</evidence>